<dbReference type="GeneID" id="28992355"/>
<evidence type="ECO:0000313" key="1">
    <source>
        <dbReference type="EMBL" id="OAD74014.1"/>
    </source>
</evidence>
<dbReference type="VEuPathDB" id="FungiDB:PHYBLDRAFT_145477"/>
<dbReference type="AlphaFoldDB" id="A0A167MUE2"/>
<dbReference type="InParanoid" id="A0A167MUE2"/>
<reference evidence="2" key="1">
    <citation type="submission" date="2015-06" db="EMBL/GenBank/DDBJ databases">
        <title>Expansion of signal transduction pathways in fungi by whole-genome duplication.</title>
        <authorList>
            <consortium name="DOE Joint Genome Institute"/>
            <person name="Corrochano L.M."/>
            <person name="Kuo A."/>
            <person name="Marcet-Houben M."/>
            <person name="Polaino S."/>
            <person name="Salamov A."/>
            <person name="Villalobos J.M."/>
            <person name="Alvarez M.I."/>
            <person name="Avalos J."/>
            <person name="Benito E.P."/>
            <person name="Benoit I."/>
            <person name="Burger G."/>
            <person name="Camino L.P."/>
            <person name="Canovas D."/>
            <person name="Cerda-Olmedo E."/>
            <person name="Cheng J.-F."/>
            <person name="Dominguez A."/>
            <person name="Elias M."/>
            <person name="Eslava A.P."/>
            <person name="Glaser F."/>
            <person name="Grimwood J."/>
            <person name="Gutierrez G."/>
            <person name="Heitman J."/>
            <person name="Henrissat B."/>
            <person name="Iturriaga E.A."/>
            <person name="Lang B.F."/>
            <person name="Lavin J.L."/>
            <person name="Lee S."/>
            <person name="Li W."/>
            <person name="Lindquist E."/>
            <person name="Lopez-Garcia S."/>
            <person name="Luque E.M."/>
            <person name="Marcos A.T."/>
            <person name="Martin J."/>
            <person name="McCluskey K."/>
            <person name="Medina H.R."/>
            <person name="Miralles-Duran A."/>
            <person name="Miyazaki A."/>
            <person name="Munoz-Torres E."/>
            <person name="Oguiza J.A."/>
            <person name="Ohm R."/>
            <person name="Olmedo M."/>
            <person name="Orejas M."/>
            <person name="Ortiz-Castellanos L."/>
            <person name="Pisabarro A.G."/>
            <person name="Rodriguez-Romero J."/>
            <person name="Ruiz-Herrera J."/>
            <person name="Ruiz-Vazquez R."/>
            <person name="Sanz C."/>
            <person name="Schackwitz W."/>
            <person name="Schmutz J."/>
            <person name="Shahriari M."/>
            <person name="Shelest E."/>
            <person name="Silva-Franco F."/>
            <person name="Soanes D."/>
            <person name="Syed K."/>
            <person name="Tagua V.G."/>
            <person name="Talbot N.J."/>
            <person name="Thon M."/>
            <person name="De vries R.P."/>
            <person name="Wiebenga A."/>
            <person name="Yadav J.S."/>
            <person name="Braun E.L."/>
            <person name="Baker S."/>
            <person name="Garre V."/>
            <person name="Horwitz B."/>
            <person name="Torres-Martinez S."/>
            <person name="Idnurm A."/>
            <person name="Herrera-Estrella A."/>
            <person name="Gabaldon T."/>
            <person name="Grigoriev I.V."/>
        </authorList>
    </citation>
    <scope>NUCLEOTIDE SEQUENCE [LARGE SCALE GENOMIC DNA]</scope>
    <source>
        <strain evidence="2">NRRL 1555(-)</strain>
    </source>
</reference>
<gene>
    <name evidence="1" type="ORF">PHYBLDRAFT_145477</name>
</gene>
<accession>A0A167MUE2</accession>
<dbReference type="EMBL" id="KV440980">
    <property type="protein sequence ID" value="OAD74014.1"/>
    <property type="molecule type" value="Genomic_DNA"/>
</dbReference>
<evidence type="ECO:0000313" key="2">
    <source>
        <dbReference type="Proteomes" id="UP000077315"/>
    </source>
</evidence>
<protein>
    <submittedName>
        <fullName evidence="1">Uncharacterized protein</fullName>
    </submittedName>
</protein>
<dbReference type="OrthoDB" id="2230257at2759"/>
<dbReference type="RefSeq" id="XP_018292054.1">
    <property type="nucleotide sequence ID" value="XM_018431449.1"/>
</dbReference>
<keyword evidence="2" id="KW-1185">Reference proteome</keyword>
<proteinExistence type="predicted"/>
<name>A0A167MUE2_PHYB8</name>
<dbReference type="Proteomes" id="UP000077315">
    <property type="component" value="Unassembled WGS sequence"/>
</dbReference>
<sequence length="82" mass="9341">MPRSFTGRDVLQRRVRFTKDVQMPDSLHDLSKLVMDISNLLLVPDTFDRACIHSADSPPPRTTSPDYHQLHLGPVDFIIPKS</sequence>
<organism evidence="1 2">
    <name type="scientific">Phycomyces blakesleeanus (strain ATCC 8743b / DSM 1359 / FGSC 10004 / NBRC 33097 / NRRL 1555)</name>
    <dbReference type="NCBI Taxonomy" id="763407"/>
    <lineage>
        <taxon>Eukaryota</taxon>
        <taxon>Fungi</taxon>
        <taxon>Fungi incertae sedis</taxon>
        <taxon>Mucoromycota</taxon>
        <taxon>Mucoromycotina</taxon>
        <taxon>Mucoromycetes</taxon>
        <taxon>Mucorales</taxon>
        <taxon>Phycomycetaceae</taxon>
        <taxon>Phycomyces</taxon>
    </lineage>
</organism>